<feature type="compositionally biased region" description="Polar residues" evidence="1">
    <location>
        <begin position="132"/>
        <end position="142"/>
    </location>
</feature>
<evidence type="ECO:0000313" key="4">
    <source>
        <dbReference type="Proteomes" id="UP000719412"/>
    </source>
</evidence>
<protein>
    <recommendedName>
        <fullName evidence="2">Reverse transcriptase Ty1/copia-type domain-containing protein</fullName>
    </recommendedName>
</protein>
<accession>A0A8J6HLR0</accession>
<sequence length="344" mass="39845">MCNIWSVLEYPSKAKEDDFKYEWQHTGYTGVPELAPQRKQTNADDNLDSKNANEEQLMVTKSSPETTEGIFDLPDPASDPLEEIQDETEQNFTDDEEDEESEEPQANDPHRGPGRPKILRTGKRGRPKKMYQSKNKPSDPQSIPQIRWVFKTKVNESGKIKKYKARLVARGHTQVYGVDYEEVFAPVARYEAIRELHDEVYMKQPEMFAEEGKEEEVCKLLKPLYGLKQSKQSGREWYKKLDGYMKNNGGRRTPSDPCVYVFGENDERVIIIIYVDDLTLASKKLEKLNEVKKNMKSEFKMKDLGPINNILGIHIQRNGTGKIHLFQERYVEELIAKFNMQDAN</sequence>
<organism evidence="3 4">
    <name type="scientific">Tenebrio molitor</name>
    <name type="common">Yellow mealworm beetle</name>
    <dbReference type="NCBI Taxonomy" id="7067"/>
    <lineage>
        <taxon>Eukaryota</taxon>
        <taxon>Metazoa</taxon>
        <taxon>Ecdysozoa</taxon>
        <taxon>Arthropoda</taxon>
        <taxon>Hexapoda</taxon>
        <taxon>Insecta</taxon>
        <taxon>Pterygota</taxon>
        <taxon>Neoptera</taxon>
        <taxon>Endopterygota</taxon>
        <taxon>Coleoptera</taxon>
        <taxon>Polyphaga</taxon>
        <taxon>Cucujiformia</taxon>
        <taxon>Tenebrionidae</taxon>
        <taxon>Tenebrio</taxon>
    </lineage>
</organism>
<name>A0A8J6HLR0_TENMO</name>
<evidence type="ECO:0000313" key="3">
    <source>
        <dbReference type="EMBL" id="KAH0816989.1"/>
    </source>
</evidence>
<feature type="compositionally biased region" description="Acidic residues" evidence="1">
    <location>
        <begin position="80"/>
        <end position="105"/>
    </location>
</feature>
<reference evidence="3" key="2">
    <citation type="submission" date="2021-08" db="EMBL/GenBank/DDBJ databases">
        <authorList>
            <person name="Eriksson T."/>
        </authorList>
    </citation>
    <scope>NUCLEOTIDE SEQUENCE</scope>
    <source>
        <strain evidence="3">Stoneville</strain>
        <tissue evidence="3">Whole head</tissue>
    </source>
</reference>
<feature type="region of interest" description="Disordered" evidence="1">
    <location>
        <begin position="28"/>
        <end position="142"/>
    </location>
</feature>
<evidence type="ECO:0000259" key="2">
    <source>
        <dbReference type="Pfam" id="PF07727"/>
    </source>
</evidence>
<comment type="caution">
    <text evidence="3">The sequence shown here is derived from an EMBL/GenBank/DDBJ whole genome shotgun (WGS) entry which is preliminary data.</text>
</comment>
<dbReference type="EMBL" id="JABDTM020020517">
    <property type="protein sequence ID" value="KAH0816989.1"/>
    <property type="molecule type" value="Genomic_DNA"/>
</dbReference>
<dbReference type="Proteomes" id="UP000719412">
    <property type="component" value="Unassembled WGS sequence"/>
</dbReference>
<evidence type="ECO:0000256" key="1">
    <source>
        <dbReference type="SAM" id="MobiDB-lite"/>
    </source>
</evidence>
<keyword evidence="4" id="KW-1185">Reference proteome</keyword>
<dbReference type="Pfam" id="PF07727">
    <property type="entry name" value="RVT_2"/>
    <property type="match status" value="1"/>
</dbReference>
<proteinExistence type="predicted"/>
<reference evidence="3" key="1">
    <citation type="journal article" date="2020" name="J Insects Food Feed">
        <title>The yellow mealworm (Tenebrio molitor) genome: a resource for the emerging insects as food and feed industry.</title>
        <authorList>
            <person name="Eriksson T."/>
            <person name="Andere A."/>
            <person name="Kelstrup H."/>
            <person name="Emery V."/>
            <person name="Picard C."/>
        </authorList>
    </citation>
    <scope>NUCLEOTIDE SEQUENCE</scope>
    <source>
        <strain evidence="3">Stoneville</strain>
        <tissue evidence="3">Whole head</tissue>
    </source>
</reference>
<feature type="domain" description="Reverse transcriptase Ty1/copia-type" evidence="2">
    <location>
        <begin position="195"/>
        <end position="344"/>
    </location>
</feature>
<feature type="compositionally biased region" description="Basic residues" evidence="1">
    <location>
        <begin position="112"/>
        <end position="131"/>
    </location>
</feature>
<gene>
    <name evidence="3" type="ORF">GEV33_005802</name>
</gene>
<dbReference type="AlphaFoldDB" id="A0A8J6HLR0"/>
<dbReference type="InterPro" id="IPR013103">
    <property type="entry name" value="RVT_2"/>
</dbReference>